<evidence type="ECO:0000256" key="5">
    <source>
        <dbReference type="ARBA" id="ARBA00022842"/>
    </source>
</evidence>
<comment type="similarity">
    <text evidence="2 7">Belongs to the FPP/GGPP synthase family.</text>
</comment>
<dbReference type="PANTHER" id="PTHR43281">
    <property type="entry name" value="FARNESYL DIPHOSPHATE SYNTHASE"/>
    <property type="match status" value="1"/>
</dbReference>
<keyword evidence="4" id="KW-0479">Metal-binding</keyword>
<evidence type="ECO:0000256" key="1">
    <source>
        <dbReference type="ARBA" id="ARBA00001946"/>
    </source>
</evidence>
<dbReference type="SFLD" id="SFLDG01017">
    <property type="entry name" value="Polyprenyl_Transferase_Like"/>
    <property type="match status" value="1"/>
</dbReference>
<evidence type="ECO:0000256" key="3">
    <source>
        <dbReference type="ARBA" id="ARBA00022679"/>
    </source>
</evidence>
<evidence type="ECO:0000256" key="7">
    <source>
        <dbReference type="RuleBase" id="RU004466"/>
    </source>
</evidence>
<evidence type="ECO:0000256" key="6">
    <source>
        <dbReference type="ARBA" id="ARBA00023229"/>
    </source>
</evidence>
<keyword evidence="6" id="KW-0414">Isoprene biosynthesis</keyword>
<evidence type="ECO:0000313" key="8">
    <source>
        <dbReference type="EMBL" id="ANJ68310.1"/>
    </source>
</evidence>
<dbReference type="InterPro" id="IPR000092">
    <property type="entry name" value="Polyprenyl_synt"/>
</dbReference>
<protein>
    <recommendedName>
        <fullName evidence="10">Geranyl transferase</fullName>
    </recommendedName>
</protein>
<dbReference type="KEGG" id="haz:A9404_05760"/>
<dbReference type="InterPro" id="IPR033749">
    <property type="entry name" value="Polyprenyl_synt_CS"/>
</dbReference>
<evidence type="ECO:0000313" key="9">
    <source>
        <dbReference type="Proteomes" id="UP000078596"/>
    </source>
</evidence>
<dbReference type="PROSITE" id="PS00723">
    <property type="entry name" value="POLYPRENYL_SYNTHASE_1"/>
    <property type="match status" value="1"/>
</dbReference>
<dbReference type="FunFam" id="1.10.600.10:FF:000001">
    <property type="entry name" value="Geranylgeranyl diphosphate synthase"/>
    <property type="match status" value="1"/>
</dbReference>
<gene>
    <name evidence="8" type="ORF">A9404_05760</name>
</gene>
<dbReference type="Pfam" id="PF00348">
    <property type="entry name" value="polyprenyl_synt"/>
    <property type="match status" value="1"/>
</dbReference>
<dbReference type="SFLD" id="SFLDS00005">
    <property type="entry name" value="Isoprenoid_Synthase_Type_I"/>
    <property type="match status" value="1"/>
</dbReference>
<dbReference type="Gene3D" id="1.10.600.10">
    <property type="entry name" value="Farnesyl Diphosphate Synthase"/>
    <property type="match status" value="1"/>
</dbReference>
<dbReference type="STRING" id="1860122.A9404_05760"/>
<name>A0A191ZKC3_9GAMM</name>
<dbReference type="AlphaFoldDB" id="A0A191ZKC3"/>
<dbReference type="PROSITE" id="PS00444">
    <property type="entry name" value="POLYPRENYL_SYNTHASE_2"/>
    <property type="match status" value="1"/>
</dbReference>
<dbReference type="GO" id="GO:0016114">
    <property type="term" value="P:terpenoid biosynthetic process"/>
    <property type="evidence" value="ECO:0007669"/>
    <property type="project" value="UniProtKB-ARBA"/>
</dbReference>
<reference evidence="8 9" key="1">
    <citation type="submission" date="2016-06" db="EMBL/GenBank/DDBJ databases">
        <title>Insight into the functional genes involving in sulfur oxidation in Pearl River water.</title>
        <authorList>
            <person name="Luo J."/>
            <person name="Tan X."/>
            <person name="Lin W."/>
        </authorList>
    </citation>
    <scope>NUCLEOTIDE SEQUENCE [LARGE SCALE GENOMIC DNA]</scope>
    <source>
        <strain evidence="8 9">LS2</strain>
    </source>
</reference>
<sequence>MKAPLPAIPFTQWQATFRDVFEQRLIEALDARLADMPPRLSDAVRYAVLDGGKRLRPMLVMLGYALTANPDISGALPDPTDEAFTAVWPAAIAIELIHGYSLVHDDLPAMDDDDLRRGKPTVHRAFDEATAILAGDVLQTLAFDLLLQEIPDHPVAASVQLAWTRLLARGSVDMVSGQQLDLNPSTTPSEQELGHMHGLKTGALLRSALLMGAAAGRSDITVHASLEAFIAPLGLAFQIQDDILDETGTVAQLGKTPGKDAAQAKSSYVTVLGLERARQRLTETIDVALAALVPLGNAADPLRACAHFVLTRNH</sequence>
<dbReference type="SUPFAM" id="SSF48576">
    <property type="entry name" value="Terpenoid synthases"/>
    <property type="match status" value="1"/>
</dbReference>
<evidence type="ECO:0000256" key="4">
    <source>
        <dbReference type="ARBA" id="ARBA00022723"/>
    </source>
</evidence>
<dbReference type="Proteomes" id="UP000078596">
    <property type="component" value="Chromosome"/>
</dbReference>
<evidence type="ECO:0008006" key="10">
    <source>
        <dbReference type="Google" id="ProtNLM"/>
    </source>
</evidence>
<keyword evidence="3 7" id="KW-0808">Transferase</keyword>
<dbReference type="PANTHER" id="PTHR43281:SF1">
    <property type="entry name" value="FARNESYL DIPHOSPHATE SYNTHASE"/>
    <property type="match status" value="1"/>
</dbReference>
<dbReference type="EMBL" id="CP016027">
    <property type="protein sequence ID" value="ANJ68310.1"/>
    <property type="molecule type" value="Genomic_DNA"/>
</dbReference>
<dbReference type="GO" id="GO:0046872">
    <property type="term" value="F:metal ion binding"/>
    <property type="evidence" value="ECO:0007669"/>
    <property type="project" value="UniProtKB-KW"/>
</dbReference>
<organism evidence="8 9">
    <name type="scientific">Halothiobacillus diazotrophicus</name>
    <dbReference type="NCBI Taxonomy" id="1860122"/>
    <lineage>
        <taxon>Bacteria</taxon>
        <taxon>Pseudomonadati</taxon>
        <taxon>Pseudomonadota</taxon>
        <taxon>Gammaproteobacteria</taxon>
        <taxon>Chromatiales</taxon>
        <taxon>Halothiobacillaceae</taxon>
        <taxon>Halothiobacillus</taxon>
    </lineage>
</organism>
<dbReference type="GO" id="GO:0008654">
    <property type="term" value="P:phospholipid biosynthetic process"/>
    <property type="evidence" value="ECO:0007669"/>
    <property type="project" value="UniProtKB-ARBA"/>
</dbReference>
<dbReference type="InterPro" id="IPR008949">
    <property type="entry name" value="Isoprenoid_synthase_dom_sf"/>
</dbReference>
<proteinExistence type="inferred from homology"/>
<keyword evidence="5" id="KW-0460">Magnesium</keyword>
<comment type="cofactor">
    <cofactor evidence="1">
        <name>Mg(2+)</name>
        <dbReference type="ChEBI" id="CHEBI:18420"/>
    </cofactor>
</comment>
<dbReference type="GO" id="GO:0004659">
    <property type="term" value="F:prenyltransferase activity"/>
    <property type="evidence" value="ECO:0007669"/>
    <property type="project" value="InterPro"/>
</dbReference>
<dbReference type="CDD" id="cd00685">
    <property type="entry name" value="Trans_IPPS_HT"/>
    <property type="match status" value="1"/>
</dbReference>
<evidence type="ECO:0000256" key="2">
    <source>
        <dbReference type="ARBA" id="ARBA00006706"/>
    </source>
</evidence>
<accession>A0A191ZKC3</accession>
<keyword evidence="9" id="KW-1185">Reference proteome</keyword>